<dbReference type="InterPro" id="IPR022742">
    <property type="entry name" value="Hydrolase_4"/>
</dbReference>
<dbReference type="STRING" id="50990.A0A4Y7QLB3"/>
<dbReference type="InterPro" id="IPR029058">
    <property type="entry name" value="AB_hydrolase_fold"/>
</dbReference>
<dbReference type="GO" id="GO:0008474">
    <property type="term" value="F:palmitoyl-(protein) hydrolase activity"/>
    <property type="evidence" value="ECO:0007669"/>
    <property type="project" value="TreeGrafter"/>
</dbReference>
<feature type="domain" description="Serine aminopeptidase S33" evidence="1">
    <location>
        <begin position="83"/>
        <end position="210"/>
    </location>
</feature>
<reference evidence="2 3" key="1">
    <citation type="submission" date="2018-06" db="EMBL/GenBank/DDBJ databases">
        <title>A transcriptomic atlas of mushroom development highlights an independent origin of complex multicellularity.</title>
        <authorList>
            <consortium name="DOE Joint Genome Institute"/>
            <person name="Krizsan K."/>
            <person name="Almasi E."/>
            <person name="Merenyi Z."/>
            <person name="Sahu N."/>
            <person name="Viragh M."/>
            <person name="Koszo T."/>
            <person name="Mondo S."/>
            <person name="Kiss B."/>
            <person name="Balint B."/>
            <person name="Kues U."/>
            <person name="Barry K."/>
            <person name="Hegedus J.C."/>
            <person name="Henrissat B."/>
            <person name="Johnson J."/>
            <person name="Lipzen A."/>
            <person name="Ohm R."/>
            <person name="Nagy I."/>
            <person name="Pangilinan J."/>
            <person name="Yan J."/>
            <person name="Xiong Y."/>
            <person name="Grigoriev I.V."/>
            <person name="Hibbett D.S."/>
            <person name="Nagy L.G."/>
        </authorList>
    </citation>
    <scope>NUCLEOTIDE SEQUENCE [LARGE SCALE GENOMIC DNA]</scope>
    <source>
        <strain evidence="2 3">SZMC22713</strain>
    </source>
</reference>
<protein>
    <submittedName>
        <fullName evidence="2">Alpha/beta-hydrolase</fullName>
    </submittedName>
</protein>
<dbReference type="GO" id="GO:0016020">
    <property type="term" value="C:membrane"/>
    <property type="evidence" value="ECO:0007669"/>
    <property type="project" value="TreeGrafter"/>
</dbReference>
<keyword evidence="3" id="KW-1185">Reference proteome</keyword>
<sequence>MNLLYSLLCHGPKLLLYPGAFEQRPRVLLTPSQFGLPYEDVVITTSDNVKIRAYLLVQKNIEKTAEPSNNPLENESEEEFASTKPTILMFHGNADNIGFVIPLAEKFFVDMHCNVLMLSPRGYGLSEGRPSTKGLKLDSKAALHYIVAHPILAKTPIILYGQSMGAAFAIDLGTRNHSQIRGLIVENTFTSLRRLIPDAMPIFSLLATFFRQWNSLKRISETPLSLPILMLSGLRDEIIPARHMKALWDAANPNGLQRQGRLVEFAHGHHNDTWDQPGYWEAVAQFVEELTSSAVPTIS</sequence>
<dbReference type="Pfam" id="PF12146">
    <property type="entry name" value="Hydrolase_4"/>
    <property type="match status" value="1"/>
</dbReference>
<dbReference type="OrthoDB" id="10249433at2759"/>
<name>A0A4Y7QLB3_9AGAM</name>
<accession>A0A4Y7QLB3</accession>
<dbReference type="Gene3D" id="3.40.50.1820">
    <property type="entry name" value="alpha/beta hydrolase"/>
    <property type="match status" value="1"/>
</dbReference>
<keyword evidence="2" id="KW-0378">Hydrolase</keyword>
<dbReference type="VEuPathDB" id="FungiDB:BD410DRAFT_781982"/>
<evidence type="ECO:0000313" key="2">
    <source>
        <dbReference type="EMBL" id="TDL28038.1"/>
    </source>
</evidence>
<proteinExistence type="predicted"/>
<dbReference type="PANTHER" id="PTHR12277:SF81">
    <property type="entry name" value="PROTEIN ABHD13"/>
    <property type="match status" value="1"/>
</dbReference>
<dbReference type="AlphaFoldDB" id="A0A4Y7QLB3"/>
<evidence type="ECO:0000259" key="1">
    <source>
        <dbReference type="Pfam" id="PF12146"/>
    </source>
</evidence>
<dbReference type="EMBL" id="ML170158">
    <property type="protein sequence ID" value="TDL28038.1"/>
    <property type="molecule type" value="Genomic_DNA"/>
</dbReference>
<evidence type="ECO:0000313" key="3">
    <source>
        <dbReference type="Proteomes" id="UP000294933"/>
    </source>
</evidence>
<dbReference type="SUPFAM" id="SSF53474">
    <property type="entry name" value="alpha/beta-Hydrolases"/>
    <property type="match status" value="1"/>
</dbReference>
<dbReference type="Proteomes" id="UP000294933">
    <property type="component" value="Unassembled WGS sequence"/>
</dbReference>
<dbReference type="PANTHER" id="PTHR12277">
    <property type="entry name" value="ALPHA/BETA HYDROLASE DOMAIN-CONTAINING PROTEIN"/>
    <property type="match status" value="1"/>
</dbReference>
<organism evidence="2 3">
    <name type="scientific">Rickenella mellea</name>
    <dbReference type="NCBI Taxonomy" id="50990"/>
    <lineage>
        <taxon>Eukaryota</taxon>
        <taxon>Fungi</taxon>
        <taxon>Dikarya</taxon>
        <taxon>Basidiomycota</taxon>
        <taxon>Agaricomycotina</taxon>
        <taxon>Agaricomycetes</taxon>
        <taxon>Hymenochaetales</taxon>
        <taxon>Rickenellaceae</taxon>
        <taxon>Rickenella</taxon>
    </lineage>
</organism>
<gene>
    <name evidence="2" type="ORF">BD410DRAFT_781982</name>
</gene>